<evidence type="ECO:0000313" key="1">
    <source>
        <dbReference type="EMBL" id="KAJ9051568.1"/>
    </source>
</evidence>
<dbReference type="EMBL" id="QTSX02007108">
    <property type="protein sequence ID" value="KAJ9051568.1"/>
    <property type="molecule type" value="Genomic_DNA"/>
</dbReference>
<keyword evidence="2" id="KW-1185">Reference proteome</keyword>
<gene>
    <name evidence="1" type="ORF">DSO57_1003508</name>
</gene>
<sequence length="223" mass="24970">MRPLKEKTARTNKAPTLNPPPPEADQDQPKEAPTAEVIDEPMEPDPVAQTTTPPPSNRREGLSTSPDRRGVSTCSSHPRSRGRSGNPRAYNKAPTQLSATTREILEGKGITEDDIQAWCDLTFTLSAILRWHKSGFSPSEADLWEREGFSSHAAVYWKEANIPLEWANPMRKMGVRTKETLEWMALAKHQAGVTQAVKLNSLWQLQKNRSLMDLTCMKLQNIS</sequence>
<evidence type="ECO:0000313" key="2">
    <source>
        <dbReference type="Proteomes" id="UP001165960"/>
    </source>
</evidence>
<proteinExistence type="predicted"/>
<accession>A0ACC2RN86</accession>
<organism evidence="1 2">
    <name type="scientific">Entomophthora muscae</name>
    <dbReference type="NCBI Taxonomy" id="34485"/>
    <lineage>
        <taxon>Eukaryota</taxon>
        <taxon>Fungi</taxon>
        <taxon>Fungi incertae sedis</taxon>
        <taxon>Zoopagomycota</taxon>
        <taxon>Entomophthoromycotina</taxon>
        <taxon>Entomophthoromycetes</taxon>
        <taxon>Entomophthorales</taxon>
        <taxon>Entomophthoraceae</taxon>
        <taxon>Entomophthora</taxon>
    </lineage>
</organism>
<name>A0ACC2RN86_9FUNG</name>
<comment type="caution">
    <text evidence="1">The sequence shown here is derived from an EMBL/GenBank/DDBJ whole genome shotgun (WGS) entry which is preliminary data.</text>
</comment>
<protein>
    <submittedName>
        <fullName evidence="1">Uncharacterized protein</fullName>
    </submittedName>
</protein>
<dbReference type="Proteomes" id="UP001165960">
    <property type="component" value="Unassembled WGS sequence"/>
</dbReference>
<reference evidence="1" key="1">
    <citation type="submission" date="2022-04" db="EMBL/GenBank/DDBJ databases">
        <title>Genome of the entomopathogenic fungus Entomophthora muscae.</title>
        <authorList>
            <person name="Elya C."/>
            <person name="Lovett B.R."/>
            <person name="Lee E."/>
            <person name="Macias A.M."/>
            <person name="Hajek A.E."/>
            <person name="De Bivort B.L."/>
            <person name="Kasson M.T."/>
            <person name="De Fine Licht H.H."/>
            <person name="Stajich J.E."/>
        </authorList>
    </citation>
    <scope>NUCLEOTIDE SEQUENCE</scope>
    <source>
        <strain evidence="1">Berkeley</strain>
    </source>
</reference>